<comment type="subcellular location">
    <subcellularLocation>
        <location evidence="1">Cell outer membrane</location>
    </subcellularLocation>
</comment>
<dbReference type="InterPro" id="IPR033985">
    <property type="entry name" value="SusD-like_N"/>
</dbReference>
<evidence type="ECO:0000256" key="2">
    <source>
        <dbReference type="ARBA" id="ARBA00006275"/>
    </source>
</evidence>
<evidence type="ECO:0000313" key="9">
    <source>
        <dbReference type="Proteomes" id="UP000182248"/>
    </source>
</evidence>
<evidence type="ECO:0000259" key="6">
    <source>
        <dbReference type="Pfam" id="PF07980"/>
    </source>
</evidence>
<organism evidence="8 9">
    <name type="scientific">Sinomicrobium oceani</name>
    <dbReference type="NCBI Taxonomy" id="1150368"/>
    <lineage>
        <taxon>Bacteria</taxon>
        <taxon>Pseudomonadati</taxon>
        <taxon>Bacteroidota</taxon>
        <taxon>Flavobacteriia</taxon>
        <taxon>Flavobacteriales</taxon>
        <taxon>Flavobacteriaceae</taxon>
        <taxon>Sinomicrobium</taxon>
    </lineage>
</organism>
<dbReference type="Pfam" id="PF07980">
    <property type="entry name" value="SusD_RagB"/>
    <property type="match status" value="1"/>
</dbReference>
<dbReference type="STRING" id="1150368.SAMN02927921_02011"/>
<keyword evidence="9" id="KW-1185">Reference proteome</keyword>
<gene>
    <name evidence="8" type="ORF">SAMN02927921_02011</name>
</gene>
<proteinExistence type="inferred from homology"/>
<evidence type="ECO:0000256" key="4">
    <source>
        <dbReference type="ARBA" id="ARBA00023136"/>
    </source>
</evidence>
<feature type="domain" description="RagB/SusD" evidence="6">
    <location>
        <begin position="325"/>
        <end position="646"/>
    </location>
</feature>
<reference evidence="8 9" key="1">
    <citation type="submission" date="2016-11" db="EMBL/GenBank/DDBJ databases">
        <authorList>
            <person name="Jaros S."/>
            <person name="Januszkiewicz K."/>
            <person name="Wedrychowicz H."/>
        </authorList>
    </citation>
    <scope>NUCLEOTIDE SEQUENCE [LARGE SCALE GENOMIC DNA]</scope>
    <source>
        <strain evidence="8 9">CGMCC 1.12145</strain>
    </source>
</reference>
<feature type="domain" description="SusD-like N-terminal" evidence="7">
    <location>
        <begin position="63"/>
        <end position="228"/>
    </location>
</feature>
<evidence type="ECO:0000313" key="8">
    <source>
        <dbReference type="EMBL" id="SFW50560.1"/>
    </source>
</evidence>
<evidence type="ECO:0000256" key="1">
    <source>
        <dbReference type="ARBA" id="ARBA00004442"/>
    </source>
</evidence>
<dbReference type="RefSeq" id="WP_072317230.1">
    <property type="nucleotide sequence ID" value="NZ_FPJE01000009.1"/>
</dbReference>
<dbReference type="InterPro" id="IPR012944">
    <property type="entry name" value="SusD_RagB_dom"/>
</dbReference>
<comment type="similarity">
    <text evidence="2">Belongs to the SusD family.</text>
</comment>
<dbReference type="InterPro" id="IPR011990">
    <property type="entry name" value="TPR-like_helical_dom_sf"/>
</dbReference>
<dbReference type="AlphaFoldDB" id="A0A1K1PSC2"/>
<dbReference type="EMBL" id="FPJE01000009">
    <property type="protein sequence ID" value="SFW50560.1"/>
    <property type="molecule type" value="Genomic_DNA"/>
</dbReference>
<dbReference type="Pfam" id="PF14322">
    <property type="entry name" value="SusD-like_3"/>
    <property type="match status" value="1"/>
</dbReference>
<keyword evidence="5" id="KW-0998">Cell outer membrane</keyword>
<accession>A0A1K1PSC2</accession>
<dbReference type="Gene3D" id="1.25.40.390">
    <property type="match status" value="1"/>
</dbReference>
<dbReference type="Proteomes" id="UP000182248">
    <property type="component" value="Unassembled WGS sequence"/>
</dbReference>
<keyword evidence="3" id="KW-0732">Signal</keyword>
<keyword evidence="4" id="KW-0472">Membrane</keyword>
<sequence length="646" mass="73929">MKKILSIILLAALLVLPGACNKYIDIVPDNIAELHMAFASRTMAERYLHTCYSWIPKGHNLSTNAAMLAGDEFWMNSTTNFSQGGWPNWYIAMSGQNSNSPLLNYWDGNNGGFSIWQGIRDCNIFIENIQGVEEMEQQEKDRWQAEVSFLKAYYHYYLLRMYGPVPIVDVNTDTFEDPENIHYERQSTDKVFTYIINTIDEAIPALMENVMQPAEENGRVTQVVAKAMKAEILVTAASPLFNGNSDYPGYIDAAGEPLFNASYDPEKWSIAAEACREAITLAEGSGISLYKWVPPTNMAQVPQQSTIYQMSIRGAVTARQDLNHEAIWVNNSSMAGASEQGHAFMVRSPDPEKIANTSTGGYMAPTLNIVEKFYSKNGVPIEEDYTYDYANRYELREVPLGDSPYQYDLTPGYTTINLHFDREDRFYGSVSFDGGRYFMSNHGSDKDAWSTNYRPGGNCAATNSPTRYSGTGYTPKKLVSYRSVIGNDNNYTAYEYPYTMMRLANLYLLYAEALNEVNGPSEEVFRYLDAIRERSGLRGVRESWLDYSVQPNKPNSQDGLREIIRRERTIELAFEAQRFWDLRRWKTAQVELNTPIYGWDILQGDPQTYYRRRVLFSRSFTLREYFWPISNNEIRRNDGLLQSPLW</sequence>
<evidence type="ECO:0000256" key="5">
    <source>
        <dbReference type="ARBA" id="ARBA00023237"/>
    </source>
</evidence>
<dbReference type="OrthoDB" id="5694214at2"/>
<evidence type="ECO:0000256" key="3">
    <source>
        <dbReference type="ARBA" id="ARBA00022729"/>
    </source>
</evidence>
<name>A0A1K1PSC2_9FLAO</name>
<dbReference type="GO" id="GO:0009279">
    <property type="term" value="C:cell outer membrane"/>
    <property type="evidence" value="ECO:0007669"/>
    <property type="project" value="UniProtKB-SubCell"/>
</dbReference>
<protein>
    <submittedName>
        <fullName evidence="8">Starch-binding associating with outer membrane</fullName>
    </submittedName>
</protein>
<dbReference type="SUPFAM" id="SSF48452">
    <property type="entry name" value="TPR-like"/>
    <property type="match status" value="1"/>
</dbReference>
<evidence type="ECO:0000259" key="7">
    <source>
        <dbReference type="Pfam" id="PF14322"/>
    </source>
</evidence>